<comment type="caution">
    <text evidence="2">The sequence shown here is derived from an EMBL/GenBank/DDBJ whole genome shotgun (WGS) entry which is preliminary data.</text>
</comment>
<dbReference type="InterPro" id="IPR040676">
    <property type="entry name" value="DUF5641"/>
</dbReference>
<proteinExistence type="predicted"/>
<accession>A0A0V1HKY8</accession>
<organism evidence="2 3">
    <name type="scientific">Trichinella zimbabwensis</name>
    <dbReference type="NCBI Taxonomy" id="268475"/>
    <lineage>
        <taxon>Eukaryota</taxon>
        <taxon>Metazoa</taxon>
        <taxon>Ecdysozoa</taxon>
        <taxon>Nematoda</taxon>
        <taxon>Enoplea</taxon>
        <taxon>Dorylaimia</taxon>
        <taxon>Trichinellida</taxon>
        <taxon>Trichinellidae</taxon>
        <taxon>Trichinella</taxon>
    </lineage>
</organism>
<evidence type="ECO:0000313" key="2">
    <source>
        <dbReference type="EMBL" id="KRZ11438.1"/>
    </source>
</evidence>
<name>A0A0V1HKY8_9BILA</name>
<protein>
    <recommendedName>
        <fullName evidence="1">DUF5641 domain-containing protein</fullName>
    </recommendedName>
</protein>
<reference evidence="2 3" key="1">
    <citation type="submission" date="2015-01" db="EMBL/GenBank/DDBJ databases">
        <title>Evolution of Trichinella species and genotypes.</title>
        <authorList>
            <person name="Korhonen P.K."/>
            <person name="Edoardo P."/>
            <person name="Giuseppe L.R."/>
            <person name="Gasser R.B."/>
        </authorList>
    </citation>
    <scope>NUCLEOTIDE SEQUENCE [LARGE SCALE GENOMIC DNA]</scope>
    <source>
        <strain evidence="2">ISS1029</strain>
    </source>
</reference>
<dbReference type="Pfam" id="PF18701">
    <property type="entry name" value="DUF5641"/>
    <property type="match status" value="1"/>
</dbReference>
<sequence length="84" mass="8946">MATIRSWAPAVEPAMALPSAAHCEMVVKMETDDATTEMESFPAGPQVNHLVLILEDNIPRTQCLIGVITELPSGSDGIARVAKT</sequence>
<dbReference type="EMBL" id="JYDP01000049">
    <property type="protein sequence ID" value="KRZ11438.1"/>
    <property type="molecule type" value="Genomic_DNA"/>
</dbReference>
<evidence type="ECO:0000313" key="3">
    <source>
        <dbReference type="Proteomes" id="UP000055024"/>
    </source>
</evidence>
<feature type="domain" description="DUF5641" evidence="1">
    <location>
        <begin position="45"/>
        <end position="83"/>
    </location>
</feature>
<dbReference type="Proteomes" id="UP000055024">
    <property type="component" value="Unassembled WGS sequence"/>
</dbReference>
<keyword evidence="3" id="KW-1185">Reference proteome</keyword>
<dbReference type="OrthoDB" id="8019190at2759"/>
<dbReference type="AlphaFoldDB" id="A0A0V1HKY8"/>
<evidence type="ECO:0000259" key="1">
    <source>
        <dbReference type="Pfam" id="PF18701"/>
    </source>
</evidence>
<gene>
    <name evidence="2" type="ORF">T11_10030</name>
</gene>